<gene>
    <name evidence="1" type="ORF">BD626DRAFT_524768</name>
</gene>
<comment type="caution">
    <text evidence="1">The sequence shown here is derived from an EMBL/GenBank/DDBJ whole genome shotgun (WGS) entry which is preliminary data.</text>
</comment>
<dbReference type="Proteomes" id="UP000320762">
    <property type="component" value="Unassembled WGS sequence"/>
</dbReference>
<organism evidence="1 2">
    <name type="scientific">Schizophyllum amplum</name>
    <dbReference type="NCBI Taxonomy" id="97359"/>
    <lineage>
        <taxon>Eukaryota</taxon>
        <taxon>Fungi</taxon>
        <taxon>Dikarya</taxon>
        <taxon>Basidiomycota</taxon>
        <taxon>Agaricomycotina</taxon>
        <taxon>Agaricomycetes</taxon>
        <taxon>Agaricomycetidae</taxon>
        <taxon>Agaricales</taxon>
        <taxon>Schizophyllaceae</taxon>
        <taxon>Schizophyllum</taxon>
    </lineage>
</organism>
<reference evidence="1 2" key="1">
    <citation type="journal article" date="2019" name="New Phytol.">
        <title>Comparative genomics reveals unique wood-decay strategies and fruiting body development in the Schizophyllaceae.</title>
        <authorList>
            <person name="Almasi E."/>
            <person name="Sahu N."/>
            <person name="Krizsan K."/>
            <person name="Balint B."/>
            <person name="Kovacs G.M."/>
            <person name="Kiss B."/>
            <person name="Cseklye J."/>
            <person name="Drula E."/>
            <person name="Henrissat B."/>
            <person name="Nagy I."/>
            <person name="Chovatia M."/>
            <person name="Adam C."/>
            <person name="LaButti K."/>
            <person name="Lipzen A."/>
            <person name="Riley R."/>
            <person name="Grigoriev I.V."/>
            <person name="Nagy L.G."/>
        </authorList>
    </citation>
    <scope>NUCLEOTIDE SEQUENCE [LARGE SCALE GENOMIC DNA]</scope>
    <source>
        <strain evidence="1 2">NL-1724</strain>
    </source>
</reference>
<sequence>MFYLRYCVRVVPVSPSRNLVRSRSLPVPRPAPFDLRFAATLPFDPSRLSIVPVTRP</sequence>
<dbReference type="AlphaFoldDB" id="A0A550BSP7"/>
<dbReference type="EMBL" id="VDMD01000119">
    <property type="protein sequence ID" value="TRM55559.1"/>
    <property type="molecule type" value="Genomic_DNA"/>
</dbReference>
<accession>A0A550BSP7</accession>
<name>A0A550BSP7_9AGAR</name>
<evidence type="ECO:0000313" key="1">
    <source>
        <dbReference type="EMBL" id="TRM55559.1"/>
    </source>
</evidence>
<protein>
    <submittedName>
        <fullName evidence="1">Uncharacterized protein</fullName>
    </submittedName>
</protein>
<keyword evidence="2" id="KW-1185">Reference proteome</keyword>
<proteinExistence type="predicted"/>
<evidence type="ECO:0000313" key="2">
    <source>
        <dbReference type="Proteomes" id="UP000320762"/>
    </source>
</evidence>